<dbReference type="GO" id="GO:0020037">
    <property type="term" value="F:heme binding"/>
    <property type="evidence" value="ECO:0007669"/>
    <property type="project" value="InterPro"/>
</dbReference>
<dbReference type="EMBL" id="PKMF04000038">
    <property type="protein sequence ID" value="KAK7856194.1"/>
    <property type="molecule type" value="Genomic_DNA"/>
</dbReference>
<keyword evidence="3" id="KW-0575">Peroxidase</keyword>
<proteinExistence type="inferred from homology"/>
<comment type="similarity">
    <text evidence="1">Belongs to the peroxidase family.</text>
</comment>
<evidence type="ECO:0000259" key="2">
    <source>
        <dbReference type="PROSITE" id="PS50873"/>
    </source>
</evidence>
<dbReference type="SUPFAM" id="SSF48113">
    <property type="entry name" value="Heme-dependent peroxidases"/>
    <property type="match status" value="1"/>
</dbReference>
<dbReference type="Proteomes" id="UP000237347">
    <property type="component" value="Unassembled WGS sequence"/>
</dbReference>
<feature type="domain" description="Plant heme peroxidase family profile" evidence="2">
    <location>
        <begin position="10"/>
        <end position="60"/>
    </location>
</feature>
<dbReference type="GO" id="GO:0006979">
    <property type="term" value="P:response to oxidative stress"/>
    <property type="evidence" value="ECO:0007669"/>
    <property type="project" value="InterPro"/>
</dbReference>
<dbReference type="PROSITE" id="PS50873">
    <property type="entry name" value="PEROXIDASE_4"/>
    <property type="match status" value="1"/>
</dbReference>
<organism evidence="3 4">
    <name type="scientific">Quercus suber</name>
    <name type="common">Cork oak</name>
    <dbReference type="NCBI Taxonomy" id="58331"/>
    <lineage>
        <taxon>Eukaryota</taxon>
        <taxon>Viridiplantae</taxon>
        <taxon>Streptophyta</taxon>
        <taxon>Embryophyta</taxon>
        <taxon>Tracheophyta</taxon>
        <taxon>Spermatophyta</taxon>
        <taxon>Magnoliopsida</taxon>
        <taxon>eudicotyledons</taxon>
        <taxon>Gunneridae</taxon>
        <taxon>Pentapetalae</taxon>
        <taxon>rosids</taxon>
        <taxon>fabids</taxon>
        <taxon>Fagales</taxon>
        <taxon>Fagaceae</taxon>
        <taxon>Quercus</taxon>
    </lineage>
</organism>
<keyword evidence="3" id="KW-0560">Oxidoreductase</keyword>
<dbReference type="AlphaFoldDB" id="A0AAW0LXW2"/>
<reference evidence="3 4" key="1">
    <citation type="journal article" date="2018" name="Sci. Data">
        <title>The draft genome sequence of cork oak.</title>
        <authorList>
            <person name="Ramos A.M."/>
            <person name="Usie A."/>
            <person name="Barbosa P."/>
            <person name="Barros P.M."/>
            <person name="Capote T."/>
            <person name="Chaves I."/>
            <person name="Simoes F."/>
            <person name="Abreu I."/>
            <person name="Carrasquinho I."/>
            <person name="Faro C."/>
            <person name="Guimaraes J.B."/>
            <person name="Mendonca D."/>
            <person name="Nobrega F."/>
            <person name="Rodrigues L."/>
            <person name="Saibo N.J.M."/>
            <person name="Varela M.C."/>
            <person name="Egas C."/>
            <person name="Matos J."/>
            <person name="Miguel C.M."/>
            <person name="Oliveira M.M."/>
            <person name="Ricardo C.P."/>
            <person name="Goncalves S."/>
        </authorList>
    </citation>
    <scope>NUCLEOTIDE SEQUENCE [LARGE SCALE GENOMIC DNA]</scope>
    <source>
        <strain evidence="4">cv. HL8</strain>
    </source>
</reference>
<protein>
    <submittedName>
        <fullName evidence="3">Peroxidase 53</fullName>
    </submittedName>
</protein>
<evidence type="ECO:0000313" key="4">
    <source>
        <dbReference type="Proteomes" id="UP000237347"/>
    </source>
</evidence>
<dbReference type="InterPro" id="IPR010255">
    <property type="entry name" value="Haem_peroxidase_sf"/>
</dbReference>
<dbReference type="Pfam" id="PF00141">
    <property type="entry name" value="peroxidase"/>
    <property type="match status" value="1"/>
</dbReference>
<accession>A0AAW0LXW2</accession>
<keyword evidence="4" id="KW-1185">Reference proteome</keyword>
<evidence type="ECO:0000313" key="3">
    <source>
        <dbReference type="EMBL" id="KAK7856194.1"/>
    </source>
</evidence>
<sequence length="118" mass="13476">MIDFQVLTHFGRAQCALFINQLYNFNSTGNPDPTLNTTYSQTLQGKCPQNGDATVVANLDRTHLIMLLTIITSLIFKFKRVYSRAIKNYFQLPGRYALTLLTALLLSREPSLQALWYQ</sequence>
<comment type="caution">
    <text evidence="3">The sequence shown here is derived from an EMBL/GenBank/DDBJ whole genome shotgun (WGS) entry which is preliminary data.</text>
</comment>
<gene>
    <name evidence="3" type="primary">PER53_0</name>
    <name evidence="3" type="ORF">CFP56_024464</name>
</gene>
<dbReference type="GO" id="GO:0004601">
    <property type="term" value="F:peroxidase activity"/>
    <property type="evidence" value="ECO:0007669"/>
    <property type="project" value="UniProtKB-KW"/>
</dbReference>
<name>A0AAW0LXW2_QUESU</name>
<dbReference type="Gene3D" id="1.10.420.10">
    <property type="entry name" value="Peroxidase, domain 2"/>
    <property type="match status" value="1"/>
</dbReference>
<dbReference type="InterPro" id="IPR002016">
    <property type="entry name" value="Haem_peroxidase"/>
</dbReference>
<evidence type="ECO:0000256" key="1">
    <source>
        <dbReference type="RuleBase" id="RU004241"/>
    </source>
</evidence>